<feature type="compositionally biased region" description="Basic residues" evidence="1">
    <location>
        <begin position="277"/>
        <end position="296"/>
    </location>
</feature>
<dbReference type="AlphaFoldDB" id="A0A1M7QU30"/>
<name>A0A1M7QU30_9ACTN</name>
<evidence type="ECO:0000313" key="3">
    <source>
        <dbReference type="Proteomes" id="UP000184111"/>
    </source>
</evidence>
<feature type="region of interest" description="Disordered" evidence="1">
    <location>
        <begin position="277"/>
        <end position="321"/>
    </location>
</feature>
<keyword evidence="3" id="KW-1185">Reference proteome</keyword>
<sequence>MDRTLDPAVLATALGEHRPGGVLPSAQELLASITQLEIAAFGRDQEIPDNVLATAWLLHGLAAVEPEAPGFDPVRTRQALAVSAHVMDLALADERHTDTERLRIAFAAQAGYRRCEQEPNATAVYRQVKNLVDFASSLPAHLDTLALEAGVVFLAFDRPDLNRALAAWRRQFADLRELMDGDPLAGTMYGPAAAVVEAVHLLRLFLSFGDPDRLQDAQDLLGSVLDGRAGRSDPPARWVAAHLLGLSAQGNVVNSRGAEGSLQRPCWRRMFPPVRGRMRRTVGVRRSPRRRGRPLRLRPPGPADRPPPRRAGPARGPGSPG</sequence>
<evidence type="ECO:0000313" key="2">
    <source>
        <dbReference type="EMBL" id="SHN35249.1"/>
    </source>
</evidence>
<proteinExistence type="predicted"/>
<accession>A0A1M7QU30</accession>
<dbReference type="Proteomes" id="UP000184111">
    <property type="component" value="Unassembled WGS sequence"/>
</dbReference>
<gene>
    <name evidence="2" type="ORF">SAMN05216499_1434</name>
</gene>
<protein>
    <submittedName>
        <fullName evidence="2">Uncharacterized protein</fullName>
    </submittedName>
</protein>
<dbReference type="STRING" id="310782.SAMN05216499_1434"/>
<organism evidence="2 3">
    <name type="scientific">Actinacidiphila paucisporea</name>
    <dbReference type="NCBI Taxonomy" id="310782"/>
    <lineage>
        <taxon>Bacteria</taxon>
        <taxon>Bacillati</taxon>
        <taxon>Actinomycetota</taxon>
        <taxon>Actinomycetes</taxon>
        <taxon>Kitasatosporales</taxon>
        <taxon>Streptomycetaceae</taxon>
        <taxon>Actinacidiphila</taxon>
    </lineage>
</organism>
<evidence type="ECO:0000256" key="1">
    <source>
        <dbReference type="SAM" id="MobiDB-lite"/>
    </source>
</evidence>
<reference evidence="2 3" key="1">
    <citation type="submission" date="2016-11" db="EMBL/GenBank/DDBJ databases">
        <authorList>
            <person name="Jaros S."/>
            <person name="Januszkiewicz K."/>
            <person name="Wedrychowicz H."/>
        </authorList>
    </citation>
    <scope>NUCLEOTIDE SEQUENCE [LARGE SCALE GENOMIC DNA]</scope>
    <source>
        <strain evidence="2 3">CGMCC 4.2025</strain>
    </source>
</reference>
<feature type="compositionally biased region" description="Low complexity" evidence="1">
    <location>
        <begin position="311"/>
        <end position="321"/>
    </location>
</feature>
<dbReference type="EMBL" id="FRBI01000043">
    <property type="protein sequence ID" value="SHN35249.1"/>
    <property type="molecule type" value="Genomic_DNA"/>
</dbReference>